<comment type="caution">
    <text evidence="1">The sequence shown here is derived from an EMBL/GenBank/DDBJ whole genome shotgun (WGS) entry which is preliminary data.</text>
</comment>
<dbReference type="EMBL" id="NRJG01000120">
    <property type="protein sequence ID" value="RIY35999.1"/>
    <property type="molecule type" value="Genomic_DNA"/>
</dbReference>
<reference evidence="1 2" key="1">
    <citation type="submission" date="2017-08" db="EMBL/GenBank/DDBJ databases">
        <title>Reclassification of Bisgaard taxon 37 and 44.</title>
        <authorList>
            <person name="Christensen H."/>
        </authorList>
    </citation>
    <scope>NUCLEOTIDE SEQUENCE [LARGE SCALE GENOMIC DNA]</scope>
    <source>
        <strain evidence="1 2">111</strain>
    </source>
</reference>
<proteinExistence type="predicted"/>
<gene>
    <name evidence="1" type="ORF">CKF58_06330</name>
</gene>
<evidence type="ECO:0000313" key="1">
    <source>
        <dbReference type="EMBL" id="RIY35999.1"/>
    </source>
</evidence>
<name>A0A3A1YFE0_9GAMM</name>
<accession>A0A3A1YFE0</accession>
<dbReference type="Proteomes" id="UP000265916">
    <property type="component" value="Unassembled WGS sequence"/>
</dbReference>
<protein>
    <submittedName>
        <fullName evidence="1">Uncharacterized protein</fullName>
    </submittedName>
</protein>
<evidence type="ECO:0000313" key="2">
    <source>
        <dbReference type="Proteomes" id="UP000265916"/>
    </source>
</evidence>
<keyword evidence="2" id="KW-1185">Reference proteome</keyword>
<dbReference type="AlphaFoldDB" id="A0A3A1YFE0"/>
<organism evidence="1 2">
    <name type="scientific">Psittacicella hinzii</name>
    <dbReference type="NCBI Taxonomy" id="2028575"/>
    <lineage>
        <taxon>Bacteria</taxon>
        <taxon>Pseudomonadati</taxon>
        <taxon>Pseudomonadota</taxon>
        <taxon>Gammaproteobacteria</taxon>
        <taxon>Pasteurellales</taxon>
        <taxon>Psittacicellaceae</taxon>
        <taxon>Psittacicella</taxon>
    </lineage>
</organism>
<sequence>MLSGVRTERLRLKCLERNLTEAGINLDNLRNDQGTISYSMQYEGDVGTYTLLQFQLLKPYVYLIFERV</sequence>